<keyword evidence="2" id="KW-1185">Reference proteome</keyword>
<reference evidence="1" key="1">
    <citation type="submission" date="2021-06" db="EMBL/GenBank/DDBJ databases">
        <authorList>
            <person name="Kallberg Y."/>
            <person name="Tangrot J."/>
            <person name="Rosling A."/>
        </authorList>
    </citation>
    <scope>NUCLEOTIDE SEQUENCE</scope>
    <source>
        <strain evidence="1">MA453B</strain>
    </source>
</reference>
<sequence>MFQESISIVDEFLLSVHNKIHLVTKDNTIMPSDYFVTFKTQRETGAGTQLVDEQDFIKFKSEYTKLAARKTYHPKLRSKSQPPPSTLQMPLVLLSSLSPQALPLSPDIQPLQQSPQVQLIQPQQSPPQLPQAQLMQPLLPQVQQSQQSPHRVQQSLQAQLIQPQQSLPLSQVQQLPQM</sequence>
<proteinExistence type="predicted"/>
<protein>
    <submittedName>
        <fullName evidence="1">19208_t:CDS:1</fullName>
    </submittedName>
</protein>
<dbReference type="AlphaFoldDB" id="A0A9N9FVA4"/>
<dbReference type="EMBL" id="CAJVPY010002567">
    <property type="protein sequence ID" value="CAG8565019.1"/>
    <property type="molecule type" value="Genomic_DNA"/>
</dbReference>
<dbReference type="OrthoDB" id="2442447at2759"/>
<comment type="caution">
    <text evidence="1">The sequence shown here is derived from an EMBL/GenBank/DDBJ whole genome shotgun (WGS) entry which is preliminary data.</text>
</comment>
<accession>A0A9N9FVA4</accession>
<evidence type="ECO:0000313" key="1">
    <source>
        <dbReference type="EMBL" id="CAG8565019.1"/>
    </source>
</evidence>
<name>A0A9N9FVA4_9GLOM</name>
<evidence type="ECO:0000313" key="2">
    <source>
        <dbReference type="Proteomes" id="UP000789405"/>
    </source>
</evidence>
<dbReference type="Proteomes" id="UP000789405">
    <property type="component" value="Unassembled WGS sequence"/>
</dbReference>
<organism evidence="1 2">
    <name type="scientific">Dentiscutata erythropus</name>
    <dbReference type="NCBI Taxonomy" id="1348616"/>
    <lineage>
        <taxon>Eukaryota</taxon>
        <taxon>Fungi</taxon>
        <taxon>Fungi incertae sedis</taxon>
        <taxon>Mucoromycota</taxon>
        <taxon>Glomeromycotina</taxon>
        <taxon>Glomeromycetes</taxon>
        <taxon>Diversisporales</taxon>
        <taxon>Gigasporaceae</taxon>
        <taxon>Dentiscutata</taxon>
    </lineage>
</organism>
<gene>
    <name evidence="1" type="ORF">DERYTH_LOCUS5923</name>
</gene>